<gene>
    <name evidence="1" type="ORF">PV06_03884</name>
</gene>
<organism evidence="1 2">
    <name type="scientific">Exophiala oligosperma</name>
    <dbReference type="NCBI Taxonomy" id="215243"/>
    <lineage>
        <taxon>Eukaryota</taxon>
        <taxon>Fungi</taxon>
        <taxon>Dikarya</taxon>
        <taxon>Ascomycota</taxon>
        <taxon>Pezizomycotina</taxon>
        <taxon>Eurotiomycetes</taxon>
        <taxon>Chaetothyriomycetidae</taxon>
        <taxon>Chaetothyriales</taxon>
        <taxon>Herpotrichiellaceae</taxon>
        <taxon>Exophiala</taxon>
    </lineage>
</organism>
<evidence type="ECO:0000313" key="2">
    <source>
        <dbReference type="Proteomes" id="UP000053342"/>
    </source>
</evidence>
<dbReference type="HOGENOM" id="CLU_2210052_0_0_1"/>
<accession>A0A0D2DRH3</accession>
<proteinExistence type="predicted"/>
<dbReference type="EMBL" id="KN847334">
    <property type="protein sequence ID" value="KIW45498.1"/>
    <property type="molecule type" value="Genomic_DNA"/>
</dbReference>
<reference evidence="1 2" key="1">
    <citation type="submission" date="2015-01" db="EMBL/GenBank/DDBJ databases">
        <title>The Genome Sequence of Exophiala oligosperma CBS72588.</title>
        <authorList>
            <consortium name="The Broad Institute Genomics Platform"/>
            <person name="Cuomo C."/>
            <person name="de Hoog S."/>
            <person name="Gorbushina A."/>
            <person name="Stielow B."/>
            <person name="Teixiera M."/>
            <person name="Abouelleil A."/>
            <person name="Chapman S.B."/>
            <person name="Priest M."/>
            <person name="Young S.K."/>
            <person name="Wortman J."/>
            <person name="Nusbaum C."/>
            <person name="Birren B."/>
        </authorList>
    </citation>
    <scope>NUCLEOTIDE SEQUENCE [LARGE SCALE GENOMIC DNA]</scope>
    <source>
        <strain evidence="1 2">CBS 72588</strain>
    </source>
</reference>
<name>A0A0D2DRH3_9EURO</name>
<dbReference type="RefSeq" id="XP_016265714.1">
    <property type="nucleotide sequence ID" value="XM_016404709.1"/>
</dbReference>
<protein>
    <submittedName>
        <fullName evidence="1">Uncharacterized protein</fullName>
    </submittedName>
</protein>
<dbReference type="VEuPathDB" id="FungiDB:PV06_03884"/>
<keyword evidence="2" id="KW-1185">Reference proteome</keyword>
<dbReference type="Proteomes" id="UP000053342">
    <property type="component" value="Unassembled WGS sequence"/>
</dbReference>
<sequence>MVLSYWMSSSFSDNDTPKRALMDKAHDVQFVDVPGGAQRRRCHLMLLLTQVGARVLRAQLHAGWSLGHFLLLVLSLICPECCMLVDALLPFCVKPKRKLSWTASRCF</sequence>
<dbReference type="GeneID" id="27355958"/>
<dbReference type="AlphaFoldDB" id="A0A0D2DRH3"/>
<evidence type="ECO:0000313" key="1">
    <source>
        <dbReference type="EMBL" id="KIW45498.1"/>
    </source>
</evidence>